<evidence type="ECO:0000256" key="3">
    <source>
        <dbReference type="ARBA" id="ARBA00022840"/>
    </source>
</evidence>
<dbReference type="PANTHER" id="PTHR42855:SF2">
    <property type="entry name" value="DRUG RESISTANCE ABC TRANSPORTER,ATP-BINDING PROTEIN"/>
    <property type="match status" value="1"/>
</dbReference>
<dbReference type="Proteomes" id="UP000623269">
    <property type="component" value="Unassembled WGS sequence"/>
</dbReference>
<dbReference type="EMBL" id="JAEAGR010000018">
    <property type="protein sequence ID" value="MBH1942223.1"/>
    <property type="molecule type" value="Genomic_DNA"/>
</dbReference>
<dbReference type="CDD" id="cd03221">
    <property type="entry name" value="ABCF_EF-3"/>
    <property type="match status" value="2"/>
</dbReference>
<dbReference type="InterPro" id="IPR003593">
    <property type="entry name" value="AAA+_ATPase"/>
</dbReference>
<feature type="coiled-coil region" evidence="4">
    <location>
        <begin position="634"/>
        <end position="661"/>
    </location>
</feature>
<evidence type="ECO:0000313" key="8">
    <source>
        <dbReference type="Proteomes" id="UP000623269"/>
    </source>
</evidence>
<dbReference type="PANTHER" id="PTHR42855">
    <property type="entry name" value="ABC TRANSPORTER ATP-BINDING SUBUNIT"/>
    <property type="match status" value="1"/>
</dbReference>
<dbReference type="InterPro" id="IPR027417">
    <property type="entry name" value="P-loop_NTPase"/>
</dbReference>
<dbReference type="Pfam" id="PF00005">
    <property type="entry name" value="ABC_tran"/>
    <property type="match status" value="2"/>
</dbReference>
<proteinExistence type="predicted"/>
<evidence type="ECO:0000256" key="5">
    <source>
        <dbReference type="SAM" id="MobiDB-lite"/>
    </source>
</evidence>
<evidence type="ECO:0000256" key="1">
    <source>
        <dbReference type="ARBA" id="ARBA00022737"/>
    </source>
</evidence>
<evidence type="ECO:0000256" key="2">
    <source>
        <dbReference type="ARBA" id="ARBA00022741"/>
    </source>
</evidence>
<dbReference type="PROSITE" id="PS00211">
    <property type="entry name" value="ABC_TRANSPORTER_1"/>
    <property type="match status" value="1"/>
</dbReference>
<dbReference type="NCBIfam" id="NF000355">
    <property type="entry name" value="ribo_prot_ABC_F"/>
    <property type="match status" value="1"/>
</dbReference>
<dbReference type="Gene3D" id="3.40.50.300">
    <property type="entry name" value="P-loop containing nucleotide triphosphate hydrolases"/>
    <property type="match status" value="2"/>
</dbReference>
<feature type="domain" description="ABC transporter" evidence="6">
    <location>
        <begin position="3"/>
        <end position="258"/>
    </location>
</feature>
<evidence type="ECO:0000313" key="7">
    <source>
        <dbReference type="EMBL" id="MBH1942223.1"/>
    </source>
</evidence>
<dbReference type="InterPro" id="IPR003439">
    <property type="entry name" value="ABC_transporter-like_ATP-bd"/>
</dbReference>
<dbReference type="InterPro" id="IPR017871">
    <property type="entry name" value="ABC_transporter-like_CS"/>
</dbReference>
<dbReference type="FunFam" id="3.40.50.300:FF:000011">
    <property type="entry name" value="Putative ABC transporter ATP-binding component"/>
    <property type="match status" value="1"/>
</dbReference>
<comment type="caution">
    <text evidence="7">The sequence shown here is derived from an EMBL/GenBank/DDBJ whole genome shotgun (WGS) entry which is preliminary data.</text>
</comment>
<keyword evidence="3 7" id="KW-0067">ATP-binding</keyword>
<feature type="region of interest" description="Disordered" evidence="5">
    <location>
        <begin position="587"/>
        <end position="606"/>
    </location>
</feature>
<dbReference type="FunFam" id="3.40.50.300:FF:000309">
    <property type="entry name" value="ABC transporter ATP-binding protein"/>
    <property type="match status" value="1"/>
</dbReference>
<gene>
    <name evidence="7" type="ORF">I5677_15085</name>
</gene>
<keyword evidence="2" id="KW-0547">Nucleotide-binding</keyword>
<reference evidence="7" key="1">
    <citation type="submission" date="2020-12" db="EMBL/GenBank/DDBJ databases">
        <title>M. sibirica DSM 26468T genome.</title>
        <authorList>
            <person name="Thieme N."/>
            <person name="Rettenmaier R."/>
            <person name="Zverlov V."/>
            <person name="Liebl W."/>
        </authorList>
    </citation>
    <scope>NUCLEOTIDE SEQUENCE</scope>
    <source>
        <strain evidence="7">DSM 26468</strain>
    </source>
</reference>
<evidence type="ECO:0000256" key="4">
    <source>
        <dbReference type="SAM" id="Coils"/>
    </source>
</evidence>
<protein>
    <submittedName>
        <fullName evidence="7">ABC-F family ATP-binding cassette domain-containing protein</fullName>
    </submittedName>
</protein>
<feature type="domain" description="ABC transporter" evidence="6">
    <location>
        <begin position="327"/>
        <end position="540"/>
    </location>
</feature>
<dbReference type="GO" id="GO:0016887">
    <property type="term" value="F:ATP hydrolysis activity"/>
    <property type="evidence" value="ECO:0007669"/>
    <property type="project" value="InterPro"/>
</dbReference>
<dbReference type="Pfam" id="PF12848">
    <property type="entry name" value="ABC_tran_Xtn"/>
    <property type="match status" value="1"/>
</dbReference>
<organism evidence="7 8">
    <name type="scientific">Mobilitalea sibirica</name>
    <dbReference type="NCBI Taxonomy" id="1462919"/>
    <lineage>
        <taxon>Bacteria</taxon>
        <taxon>Bacillati</taxon>
        <taxon>Bacillota</taxon>
        <taxon>Clostridia</taxon>
        <taxon>Lachnospirales</taxon>
        <taxon>Lachnospiraceae</taxon>
        <taxon>Mobilitalea</taxon>
    </lineage>
</organism>
<dbReference type="AlphaFoldDB" id="A0A8J7H4A7"/>
<evidence type="ECO:0000259" key="6">
    <source>
        <dbReference type="PROSITE" id="PS50893"/>
    </source>
</evidence>
<dbReference type="InterPro" id="IPR051309">
    <property type="entry name" value="ABCF_ATPase"/>
</dbReference>
<dbReference type="RefSeq" id="WP_197662474.1">
    <property type="nucleotide sequence ID" value="NZ_JAEAGR010000018.1"/>
</dbReference>
<dbReference type="SUPFAM" id="SSF52540">
    <property type="entry name" value="P-loop containing nucleoside triphosphate hydrolases"/>
    <property type="match status" value="2"/>
</dbReference>
<sequence length="665" mass="75138">MILACQNISKTFGTTQILQSVSFHVNEREKAAIVGINGAGKSTLLKIIMGELSPDEGEIILSKGSTIGYLSQHQNLSSDHTLHEEMLTVKQDIINLDMQIRALELDMKNAEGDRLNQLLSTYTRLMHDFETQNGYAYQSEVTGILKGLGFSEEDFSKKVNTLSGGQKTRIALGKLLLSKPDIILLDEPTNHLDLVSIAWLETFLLNYNGAVIVVAHDRYFLDKVVSKVIELDHTKATTFEGNYSAYVDKKAMVQNALLKQYLNQQKEIKHQEEVIAKLRSFNREKSIKRAESREKLLNKIERVDKPTEHTQMHFSLEPRVISGNDVLSITGLSKSYGNLKLFSDLSFDIKRGEKVAIIGNNGTGKTTILKIINGLVAADAGEIKLGSKVQIGFYDQEHQVLDPDKTLFDELQDTYPHLDNTTIRNILAAFLFTEDDVFKRIKDISGGERGRVSLAKLMLSEANLLILDEPTNHLDIVSKEILENALNHYSGTVLYVSHDRYFINKTATRIMDLTEQTLLNYIGNYDYYLEKKPEIELAYLGKSKDNQSVSTANKTGAFGFPATTLSSIASPDLGSDTDSISDNKLTWQQQKEEQARQRKRKSDLKKTEDEIHLIETRNEEIDLLLTKEEIYTDVSKLIELNNEKKENEARLEELLEQWELLAGEE</sequence>
<dbReference type="PROSITE" id="PS50893">
    <property type="entry name" value="ABC_TRANSPORTER_2"/>
    <property type="match status" value="2"/>
</dbReference>
<dbReference type="InterPro" id="IPR032781">
    <property type="entry name" value="ABC_tran_Xtn"/>
</dbReference>
<keyword evidence="1" id="KW-0677">Repeat</keyword>
<dbReference type="GO" id="GO:0003677">
    <property type="term" value="F:DNA binding"/>
    <property type="evidence" value="ECO:0007669"/>
    <property type="project" value="InterPro"/>
</dbReference>
<keyword evidence="4" id="KW-0175">Coiled coil</keyword>
<dbReference type="GO" id="GO:0005524">
    <property type="term" value="F:ATP binding"/>
    <property type="evidence" value="ECO:0007669"/>
    <property type="project" value="UniProtKB-KW"/>
</dbReference>
<accession>A0A8J7H4A7</accession>
<keyword evidence="8" id="KW-1185">Reference proteome</keyword>
<dbReference type="SMART" id="SM00382">
    <property type="entry name" value="AAA"/>
    <property type="match status" value="2"/>
</dbReference>
<name>A0A8J7H4A7_9FIRM</name>